<reference evidence="1 2" key="1">
    <citation type="submission" date="2017-07" db="EMBL/GenBank/DDBJ databases">
        <title>Isolation and whole genome analysis of endospore-forming bacteria from heroin.</title>
        <authorList>
            <person name="Kalinowski J."/>
            <person name="Ahrens B."/>
            <person name="Al-Dilaimi A."/>
            <person name="Winkler A."/>
            <person name="Wibberg D."/>
            <person name="Schleenbecker U."/>
            <person name="Ruckert C."/>
            <person name="Wolfel R."/>
            <person name="Grass G."/>
        </authorList>
    </citation>
    <scope>NUCLEOTIDE SEQUENCE [LARGE SCALE GENOMIC DNA]</scope>
    <source>
        <strain evidence="1 2">7509</strain>
    </source>
</reference>
<comment type="caution">
    <text evidence="1">The sequence shown here is derived from an EMBL/GenBank/DDBJ whole genome shotgun (WGS) entry which is preliminary data.</text>
</comment>
<evidence type="ECO:0000313" key="1">
    <source>
        <dbReference type="EMBL" id="PAE07783.1"/>
    </source>
</evidence>
<dbReference type="AlphaFoldDB" id="A0A268HD33"/>
<protein>
    <submittedName>
        <fullName evidence="1">Uncharacterized protein</fullName>
    </submittedName>
</protein>
<proteinExistence type="predicted"/>
<evidence type="ECO:0000313" key="2">
    <source>
        <dbReference type="Proteomes" id="UP000216475"/>
    </source>
</evidence>
<name>A0A268HD33_9BACI</name>
<dbReference type="Proteomes" id="UP000216475">
    <property type="component" value="Unassembled WGS sequence"/>
</dbReference>
<dbReference type="RefSeq" id="WP_095270128.1">
    <property type="nucleotide sequence ID" value="NZ_NPBH01000037.1"/>
</dbReference>
<gene>
    <name evidence="1" type="ORF">CHI12_09455</name>
</gene>
<organism evidence="1 2">
    <name type="scientific">Terribacillus saccharophilus</name>
    <dbReference type="NCBI Taxonomy" id="361277"/>
    <lineage>
        <taxon>Bacteria</taxon>
        <taxon>Bacillati</taxon>
        <taxon>Bacillota</taxon>
        <taxon>Bacilli</taxon>
        <taxon>Bacillales</taxon>
        <taxon>Bacillaceae</taxon>
        <taxon>Terribacillus</taxon>
    </lineage>
</organism>
<sequence length="406" mass="46424">MEEKLKSSENDGVETDKTKHIATAVENLAINIPSFNLSSFNYAETVKLATAIPSYVKEAANAANTVLSIFSKHSNSLSNLLKNIDSTTATVLNSYKLMRANMDTFLDTEEDLQLFIEAMVGLGYPPHLGLDINKITNIAAFIRSTDKQEALEEIDEIMTYYYDNEELNNIAKRWEELDHIKSSISILRDIIMAHNSGLYNLSVPSTIILFEGVVMEAFNVEGRTSNVMLGKLIEVLYSDWSFMSYDEQIRAFYEAKVKESFERGKVVGSDISRNAILHGYDKSYGVESVSLKAILFLDQLIESTAHISEEQRDKAAEIVNEMQRNHYTKEELIERDYEFIGNLKNKDYYGNYDTNKEVLTYHIQKSKGKFYKNTRKIFKAEIDMFEPIMESRHQETEQSKNIVSKS</sequence>
<dbReference type="EMBL" id="NPBH01000037">
    <property type="protein sequence ID" value="PAE07783.1"/>
    <property type="molecule type" value="Genomic_DNA"/>
</dbReference>
<accession>A0A268HD33</accession>